<dbReference type="EMBL" id="BLLF01002517">
    <property type="protein sequence ID" value="GFH24366.1"/>
    <property type="molecule type" value="Genomic_DNA"/>
</dbReference>
<accession>A0A699ZZN0</accession>
<dbReference type="AlphaFoldDB" id="A0A699ZZN0"/>
<name>A0A699ZZN0_HAELA</name>
<dbReference type="InterPro" id="IPR002925">
    <property type="entry name" value="Dienelactn_hydro"/>
</dbReference>
<sequence length="78" mass="8231">MGGALSFAAAQKVPLIVAAAPNYGTPNPQQFQVEEIKIPILATFGGKDRNMGFSDPAVSGAQGRVKGQHSCKFRASWL</sequence>
<evidence type="ECO:0000313" key="3">
    <source>
        <dbReference type="Proteomes" id="UP000485058"/>
    </source>
</evidence>
<gene>
    <name evidence="2" type="ORF">HaLaN_22150</name>
</gene>
<keyword evidence="3" id="KW-1185">Reference proteome</keyword>
<dbReference type="SUPFAM" id="SSF53474">
    <property type="entry name" value="alpha/beta-Hydrolases"/>
    <property type="match status" value="1"/>
</dbReference>
<proteinExistence type="predicted"/>
<organism evidence="2 3">
    <name type="scientific">Haematococcus lacustris</name>
    <name type="common">Green alga</name>
    <name type="synonym">Haematococcus pluvialis</name>
    <dbReference type="NCBI Taxonomy" id="44745"/>
    <lineage>
        <taxon>Eukaryota</taxon>
        <taxon>Viridiplantae</taxon>
        <taxon>Chlorophyta</taxon>
        <taxon>core chlorophytes</taxon>
        <taxon>Chlorophyceae</taxon>
        <taxon>CS clade</taxon>
        <taxon>Chlamydomonadales</taxon>
        <taxon>Haematococcaceae</taxon>
        <taxon>Haematococcus</taxon>
    </lineage>
</organism>
<dbReference type="Proteomes" id="UP000485058">
    <property type="component" value="Unassembled WGS sequence"/>
</dbReference>
<feature type="domain" description="Dienelactone hydrolase" evidence="1">
    <location>
        <begin position="1"/>
        <end position="54"/>
    </location>
</feature>
<evidence type="ECO:0000313" key="2">
    <source>
        <dbReference type="EMBL" id="GFH24366.1"/>
    </source>
</evidence>
<dbReference type="Gene3D" id="3.40.50.1820">
    <property type="entry name" value="alpha/beta hydrolase"/>
    <property type="match status" value="1"/>
</dbReference>
<protein>
    <recommendedName>
        <fullName evidence="1">Dienelactone hydrolase domain-containing protein</fullName>
    </recommendedName>
</protein>
<dbReference type="InterPro" id="IPR029058">
    <property type="entry name" value="AB_hydrolase_fold"/>
</dbReference>
<dbReference type="Pfam" id="PF01738">
    <property type="entry name" value="DLH"/>
    <property type="match status" value="1"/>
</dbReference>
<reference evidence="2 3" key="1">
    <citation type="submission" date="2020-02" db="EMBL/GenBank/DDBJ databases">
        <title>Draft genome sequence of Haematococcus lacustris strain NIES-144.</title>
        <authorList>
            <person name="Morimoto D."/>
            <person name="Nakagawa S."/>
            <person name="Yoshida T."/>
            <person name="Sawayama S."/>
        </authorList>
    </citation>
    <scope>NUCLEOTIDE SEQUENCE [LARGE SCALE GENOMIC DNA]</scope>
    <source>
        <strain evidence="2 3">NIES-144</strain>
    </source>
</reference>
<evidence type="ECO:0000259" key="1">
    <source>
        <dbReference type="Pfam" id="PF01738"/>
    </source>
</evidence>
<dbReference type="GO" id="GO:0016787">
    <property type="term" value="F:hydrolase activity"/>
    <property type="evidence" value="ECO:0007669"/>
    <property type="project" value="InterPro"/>
</dbReference>
<comment type="caution">
    <text evidence="2">The sequence shown here is derived from an EMBL/GenBank/DDBJ whole genome shotgun (WGS) entry which is preliminary data.</text>
</comment>